<feature type="region of interest" description="Disordered" evidence="1">
    <location>
        <begin position="30"/>
        <end position="52"/>
    </location>
</feature>
<feature type="non-terminal residue" evidence="2">
    <location>
        <position position="114"/>
    </location>
</feature>
<evidence type="ECO:0000313" key="3">
    <source>
        <dbReference type="Proteomes" id="UP000228934"/>
    </source>
</evidence>
<keyword evidence="3" id="KW-1185">Reference proteome</keyword>
<name>A0A2G9QB58_AQUCT</name>
<feature type="region of interest" description="Disordered" evidence="1">
    <location>
        <begin position="72"/>
        <end position="114"/>
    </location>
</feature>
<evidence type="ECO:0000256" key="1">
    <source>
        <dbReference type="SAM" id="MobiDB-lite"/>
    </source>
</evidence>
<gene>
    <name evidence="2" type="ORF">AB205_0183590</name>
</gene>
<sequence length="114" mass="12827">IKFKDPQYTDGYVFKAVVLQGAKKPAITLKPGDWERTNNNGRPWRPRLGFSSDRKPVHLEQSAFRTLGHVLPQSRGHQRDGLYSNAPPPGAFNPVNAYRMPSHHQPPLFSTPPS</sequence>
<evidence type="ECO:0000313" key="2">
    <source>
        <dbReference type="EMBL" id="PIO12842.1"/>
    </source>
</evidence>
<accession>A0A2G9QB58</accession>
<dbReference type="Proteomes" id="UP000228934">
    <property type="component" value="Unassembled WGS sequence"/>
</dbReference>
<feature type="non-terminal residue" evidence="2">
    <location>
        <position position="1"/>
    </location>
</feature>
<dbReference type="OrthoDB" id="372487at2759"/>
<organism evidence="2 3">
    <name type="scientific">Aquarana catesbeiana</name>
    <name type="common">American bullfrog</name>
    <name type="synonym">Rana catesbeiana</name>
    <dbReference type="NCBI Taxonomy" id="8400"/>
    <lineage>
        <taxon>Eukaryota</taxon>
        <taxon>Metazoa</taxon>
        <taxon>Chordata</taxon>
        <taxon>Craniata</taxon>
        <taxon>Vertebrata</taxon>
        <taxon>Euteleostomi</taxon>
        <taxon>Amphibia</taxon>
        <taxon>Batrachia</taxon>
        <taxon>Anura</taxon>
        <taxon>Neobatrachia</taxon>
        <taxon>Ranoidea</taxon>
        <taxon>Ranidae</taxon>
        <taxon>Aquarana</taxon>
    </lineage>
</organism>
<proteinExistence type="predicted"/>
<dbReference type="AlphaFoldDB" id="A0A2G9QB58"/>
<protein>
    <submittedName>
        <fullName evidence="2">Uncharacterized protein</fullName>
    </submittedName>
</protein>
<reference evidence="3" key="1">
    <citation type="journal article" date="2017" name="Nat. Commun.">
        <title>The North American bullfrog draft genome provides insight into hormonal regulation of long noncoding RNA.</title>
        <authorList>
            <person name="Hammond S.A."/>
            <person name="Warren R.L."/>
            <person name="Vandervalk B.P."/>
            <person name="Kucuk E."/>
            <person name="Khan H."/>
            <person name="Gibb E.A."/>
            <person name="Pandoh P."/>
            <person name="Kirk H."/>
            <person name="Zhao Y."/>
            <person name="Jones M."/>
            <person name="Mungall A.J."/>
            <person name="Coope R."/>
            <person name="Pleasance S."/>
            <person name="Moore R.A."/>
            <person name="Holt R.A."/>
            <person name="Round J.M."/>
            <person name="Ohora S."/>
            <person name="Walle B.V."/>
            <person name="Veldhoen N."/>
            <person name="Helbing C.C."/>
            <person name="Birol I."/>
        </authorList>
    </citation>
    <scope>NUCLEOTIDE SEQUENCE [LARGE SCALE GENOMIC DNA]</scope>
</reference>
<dbReference type="EMBL" id="KZ039920">
    <property type="protein sequence ID" value="PIO12842.1"/>
    <property type="molecule type" value="Genomic_DNA"/>
</dbReference>